<dbReference type="Pfam" id="PF13768">
    <property type="entry name" value="VWA_3"/>
    <property type="match status" value="1"/>
</dbReference>
<keyword evidence="4" id="KW-1185">Reference proteome</keyword>
<dbReference type="InterPro" id="IPR002035">
    <property type="entry name" value="VWF_A"/>
</dbReference>
<feature type="region of interest" description="Disordered" evidence="1">
    <location>
        <begin position="250"/>
        <end position="272"/>
    </location>
</feature>
<dbReference type="EMBL" id="JACHGT010000010">
    <property type="protein sequence ID" value="MBB6036862.1"/>
    <property type="molecule type" value="Genomic_DNA"/>
</dbReference>
<gene>
    <name evidence="3" type="ORF">HNR73_004735</name>
</gene>
<dbReference type="PANTHER" id="PTHR45737:SF6">
    <property type="entry name" value="VON WILLEBRAND FACTOR A DOMAIN-CONTAINING PROTEIN 5A"/>
    <property type="match status" value="1"/>
</dbReference>
<name>A0A841FTJ3_9ACTN</name>
<dbReference type="RefSeq" id="WP_184789695.1">
    <property type="nucleotide sequence ID" value="NZ_BONT01000058.1"/>
</dbReference>
<dbReference type="PROSITE" id="PS50234">
    <property type="entry name" value="VWFA"/>
    <property type="match status" value="1"/>
</dbReference>
<dbReference type="AlphaFoldDB" id="A0A841FTJ3"/>
<comment type="caution">
    <text evidence="3">The sequence shown here is derived from an EMBL/GenBank/DDBJ whole genome shotgun (WGS) entry which is preliminary data.</text>
</comment>
<feature type="domain" description="VWFA" evidence="2">
    <location>
        <begin position="44"/>
        <end position="222"/>
    </location>
</feature>
<dbReference type="InterPro" id="IPR036465">
    <property type="entry name" value="vWFA_dom_sf"/>
</dbReference>
<evidence type="ECO:0000256" key="1">
    <source>
        <dbReference type="SAM" id="MobiDB-lite"/>
    </source>
</evidence>
<dbReference type="SMART" id="SM00327">
    <property type="entry name" value="VWA"/>
    <property type="match status" value="1"/>
</dbReference>
<sequence>MTADVSFDITAHYNEFVTAEATRIDAVLTVTAAPNGPPREVSVAQVLLIDRSGSMDGARIRAARKAAAAAIAALPDGTLFAVVGGGSDARNVYPRKGLATADSRTRSAAVRAVRTIEADSGTAMSTWLAEADRLLRGCGAEIRHAILLTDGQNTERDGKLERVLASCRGVFTCDARGVGRGWSVRELRMIAEALDGTADALLEPEALAAEFTALTEAAVARIPGTVTLRLKTPAAVSVVRFGEAWPEARDLRPGTPTIAAGTTDHPAGPWRTGSRDYELTATVPPGALDEERFVARVSVLYGGNVAAQAMITAERTVDRVKTAAMDPRVAHYRGQQELAESIRAGLAAHRVGDTSTAVAELGRAVRLATASGNTEALETLGGLVDVQDAAAGRVRLARAASSAAADVAELRAARSVRAQGKPVN</sequence>
<evidence type="ECO:0000313" key="3">
    <source>
        <dbReference type="EMBL" id="MBB6036862.1"/>
    </source>
</evidence>
<dbReference type="Proteomes" id="UP000548476">
    <property type="component" value="Unassembled WGS sequence"/>
</dbReference>
<evidence type="ECO:0000313" key="4">
    <source>
        <dbReference type="Proteomes" id="UP000548476"/>
    </source>
</evidence>
<proteinExistence type="predicted"/>
<dbReference type="Gene3D" id="1.20.120.1690">
    <property type="match status" value="1"/>
</dbReference>
<reference evidence="3 4" key="1">
    <citation type="submission" date="2020-08" db="EMBL/GenBank/DDBJ databases">
        <title>Genomic Encyclopedia of Type Strains, Phase IV (KMG-IV): sequencing the most valuable type-strain genomes for metagenomic binning, comparative biology and taxonomic classification.</title>
        <authorList>
            <person name="Goeker M."/>
        </authorList>
    </citation>
    <scope>NUCLEOTIDE SEQUENCE [LARGE SCALE GENOMIC DNA]</scope>
    <source>
        <strain evidence="3 4">YIM 65646</strain>
    </source>
</reference>
<accession>A0A841FTJ3</accession>
<dbReference type="SUPFAM" id="SSF53300">
    <property type="entry name" value="vWA-like"/>
    <property type="match status" value="1"/>
</dbReference>
<dbReference type="Gene3D" id="2.60.40.3670">
    <property type="match status" value="1"/>
</dbReference>
<dbReference type="PANTHER" id="PTHR45737">
    <property type="entry name" value="VON WILLEBRAND FACTOR A DOMAIN-CONTAINING PROTEIN 5A"/>
    <property type="match status" value="1"/>
</dbReference>
<organism evidence="3 4">
    <name type="scientific">Phytomonospora endophytica</name>
    <dbReference type="NCBI Taxonomy" id="714109"/>
    <lineage>
        <taxon>Bacteria</taxon>
        <taxon>Bacillati</taxon>
        <taxon>Actinomycetota</taxon>
        <taxon>Actinomycetes</taxon>
        <taxon>Micromonosporales</taxon>
        <taxon>Micromonosporaceae</taxon>
        <taxon>Phytomonospora</taxon>
    </lineage>
</organism>
<protein>
    <recommendedName>
        <fullName evidence="2">VWFA domain-containing protein</fullName>
    </recommendedName>
</protein>
<evidence type="ECO:0000259" key="2">
    <source>
        <dbReference type="PROSITE" id="PS50234"/>
    </source>
</evidence>
<dbReference type="Gene3D" id="3.40.50.410">
    <property type="entry name" value="von Willebrand factor, type A domain"/>
    <property type="match status" value="1"/>
</dbReference>